<keyword evidence="3 4" id="KW-0546">Nucleotide metabolism</keyword>
<dbReference type="Pfam" id="PF02545">
    <property type="entry name" value="Maf"/>
    <property type="match status" value="1"/>
</dbReference>
<feature type="active site" description="Proton acceptor" evidence="4">
    <location>
        <position position="77"/>
    </location>
</feature>
<dbReference type="EMBL" id="JAUDCF010000003">
    <property type="protein sequence ID" value="MDM8144840.1"/>
    <property type="molecule type" value="Genomic_DNA"/>
</dbReference>
<feature type="site" description="Important for substrate specificity" evidence="4">
    <location>
        <position position="160"/>
    </location>
</feature>
<dbReference type="Proteomes" id="UP001228403">
    <property type="component" value="Unassembled WGS sequence"/>
</dbReference>
<comment type="subcellular location">
    <subcellularLocation>
        <location evidence="4">Cytoplasm</location>
    </subcellularLocation>
</comment>
<evidence type="ECO:0000256" key="4">
    <source>
        <dbReference type="HAMAP-Rule" id="MF_00528"/>
    </source>
</evidence>
<comment type="function">
    <text evidence="4">Nucleoside triphosphate pyrophosphatase that hydrolyzes dTTP and UTP. May have a dual role in cell division arrest and in preventing the incorporation of modified nucleotides into cellular nucleic acids.</text>
</comment>
<accession>A0ABT7U2U0</accession>
<feature type="site" description="Important for substrate specificity" evidence="4">
    <location>
        <position position="18"/>
    </location>
</feature>
<evidence type="ECO:0000313" key="6">
    <source>
        <dbReference type="Proteomes" id="UP001228403"/>
    </source>
</evidence>
<proteinExistence type="inferred from homology"/>
<comment type="cofactor">
    <cofactor evidence="1 4">
        <name>a divalent metal cation</name>
        <dbReference type="ChEBI" id="CHEBI:60240"/>
    </cofactor>
</comment>
<name>A0ABT7U2U0_9BACE</name>
<comment type="similarity">
    <text evidence="4">Belongs to the Maf family. YhdE subfamily.</text>
</comment>
<dbReference type="PANTHER" id="PTHR43213">
    <property type="entry name" value="BIFUNCTIONAL DTTP/UTP PYROPHOSPHATASE/METHYLTRANSFERASE PROTEIN-RELATED"/>
    <property type="match status" value="1"/>
</dbReference>
<feature type="site" description="Important for substrate specificity" evidence="4">
    <location>
        <position position="78"/>
    </location>
</feature>
<reference evidence="6" key="1">
    <citation type="submission" date="2023-07" db="EMBL/GenBank/DDBJ databases">
        <title>Identification and characterization of horizontal gene transfer across gut microbiota members of farm animals based on homology search.</title>
        <authorList>
            <person name="Schwarzerova J."/>
            <person name="Nykrynova M."/>
            <person name="Jureckova K."/>
            <person name="Cejkova D."/>
            <person name="Rychlik I."/>
        </authorList>
    </citation>
    <scope>NUCLEOTIDE SEQUENCE [LARGE SCALE GENOMIC DNA]</scope>
    <source>
        <strain evidence="6">ET4</strain>
    </source>
</reference>
<evidence type="ECO:0000313" key="5">
    <source>
        <dbReference type="EMBL" id="MDM8144840.1"/>
    </source>
</evidence>
<comment type="catalytic activity">
    <reaction evidence="4">
        <text>UTP + H2O = UMP + diphosphate + H(+)</text>
        <dbReference type="Rhea" id="RHEA:29395"/>
        <dbReference type="ChEBI" id="CHEBI:15377"/>
        <dbReference type="ChEBI" id="CHEBI:15378"/>
        <dbReference type="ChEBI" id="CHEBI:33019"/>
        <dbReference type="ChEBI" id="CHEBI:46398"/>
        <dbReference type="ChEBI" id="CHEBI:57865"/>
        <dbReference type="EC" id="3.6.1.9"/>
    </reaction>
</comment>
<dbReference type="InterPro" id="IPR003697">
    <property type="entry name" value="Maf-like"/>
</dbReference>
<dbReference type="PANTHER" id="PTHR43213:SF5">
    <property type="entry name" value="BIFUNCTIONAL DTTP_UTP PYROPHOSPHATASE_METHYLTRANSFERASE PROTEIN-RELATED"/>
    <property type="match status" value="1"/>
</dbReference>
<evidence type="ECO:0000256" key="3">
    <source>
        <dbReference type="ARBA" id="ARBA00023080"/>
    </source>
</evidence>
<dbReference type="CDD" id="cd00555">
    <property type="entry name" value="Maf"/>
    <property type="match status" value="1"/>
</dbReference>
<comment type="catalytic activity">
    <reaction evidence="4">
        <text>dTTP + H2O = dTMP + diphosphate + H(+)</text>
        <dbReference type="Rhea" id="RHEA:28534"/>
        <dbReference type="ChEBI" id="CHEBI:15377"/>
        <dbReference type="ChEBI" id="CHEBI:15378"/>
        <dbReference type="ChEBI" id="CHEBI:33019"/>
        <dbReference type="ChEBI" id="CHEBI:37568"/>
        <dbReference type="ChEBI" id="CHEBI:63528"/>
        <dbReference type="EC" id="3.6.1.9"/>
    </reaction>
</comment>
<comment type="caution">
    <text evidence="5">The sequence shown here is derived from an EMBL/GenBank/DDBJ whole genome shotgun (WGS) entry which is preliminary data.</text>
</comment>
<evidence type="ECO:0000256" key="2">
    <source>
        <dbReference type="ARBA" id="ARBA00022801"/>
    </source>
</evidence>
<dbReference type="InterPro" id="IPR029001">
    <property type="entry name" value="ITPase-like_fam"/>
</dbReference>
<dbReference type="EC" id="3.6.1.9" evidence="4"/>
<protein>
    <recommendedName>
        <fullName evidence="4">dTTP/UTP pyrophosphatase</fullName>
        <shortName evidence="4">dTTPase/UTPase</shortName>
        <ecNumber evidence="4">3.6.1.9</ecNumber>
    </recommendedName>
    <alternativeName>
        <fullName evidence="4">Nucleoside triphosphate pyrophosphatase</fullName>
    </alternativeName>
    <alternativeName>
        <fullName evidence="4">Nucleotide pyrophosphatase</fullName>
        <shortName evidence="4">Nucleotide PPase</shortName>
    </alternativeName>
</protein>
<dbReference type="HAMAP" id="MF_00528">
    <property type="entry name" value="Maf"/>
    <property type="match status" value="1"/>
</dbReference>
<sequence>MFAHLSAYRMILASNSPRRRELLAGLGLTFETRVIPGIDESYPDGLSGPEIAVYIASAKARAYRATLAADELLITADTIVYIDGRVFGKPHDRDEACAMLRALAGRTHQVITGVTLQSREHLRSFSVTTEVTFAALAEEEIAYYVDHYRPFDKAGSYGIQEWIGFVGVTGIHGSYFNVMGLPVQRLYQELKTFPGLSDPEQNNKTK</sequence>
<keyword evidence="2 4" id="KW-0378">Hydrolase</keyword>
<gene>
    <name evidence="5" type="ORF">QUW02_02655</name>
</gene>
<dbReference type="SUPFAM" id="SSF52972">
    <property type="entry name" value="ITPase-like"/>
    <property type="match status" value="1"/>
</dbReference>
<evidence type="ECO:0000256" key="1">
    <source>
        <dbReference type="ARBA" id="ARBA00001968"/>
    </source>
</evidence>
<dbReference type="Gene3D" id="3.90.950.10">
    <property type="match status" value="1"/>
</dbReference>
<dbReference type="NCBIfam" id="TIGR00172">
    <property type="entry name" value="maf"/>
    <property type="match status" value="1"/>
</dbReference>
<keyword evidence="4" id="KW-0963">Cytoplasm</keyword>
<comment type="caution">
    <text evidence="4">Lacks conserved residue(s) required for the propagation of feature annotation.</text>
</comment>
<organism evidence="5 6">
    <name type="scientific">Bacteroides eggerthii</name>
    <dbReference type="NCBI Taxonomy" id="28111"/>
    <lineage>
        <taxon>Bacteria</taxon>
        <taxon>Pseudomonadati</taxon>
        <taxon>Bacteroidota</taxon>
        <taxon>Bacteroidia</taxon>
        <taxon>Bacteroidales</taxon>
        <taxon>Bacteroidaceae</taxon>
        <taxon>Bacteroides</taxon>
    </lineage>
</organism>
<keyword evidence="6" id="KW-1185">Reference proteome</keyword>
<dbReference type="PIRSF" id="PIRSF006305">
    <property type="entry name" value="Maf"/>
    <property type="match status" value="1"/>
</dbReference>